<dbReference type="PRINTS" id="PR00980">
    <property type="entry name" value="TRNASYNTHALA"/>
</dbReference>
<dbReference type="Pfam" id="PF01411">
    <property type="entry name" value="tRNA-synt_2c"/>
    <property type="match status" value="2"/>
</dbReference>
<dbReference type="Gene3D" id="2.40.30.130">
    <property type="match status" value="1"/>
</dbReference>
<dbReference type="SUPFAM" id="SSF55681">
    <property type="entry name" value="Class II aaRS and biotin synthetases"/>
    <property type="match status" value="1"/>
</dbReference>
<dbReference type="GO" id="GO:0004813">
    <property type="term" value="F:alanine-tRNA ligase activity"/>
    <property type="evidence" value="ECO:0007669"/>
    <property type="project" value="UniProtKB-EC"/>
</dbReference>
<feature type="domain" description="Alanyl-transfer RNA synthetases family profile" evidence="15">
    <location>
        <begin position="57"/>
        <end position="688"/>
    </location>
</feature>
<keyword evidence="7" id="KW-0479">Metal-binding</keyword>
<keyword evidence="9" id="KW-0862">Zinc</keyword>
<dbReference type="InterPro" id="IPR018164">
    <property type="entry name" value="Ala-tRNA-synth_IIc_N"/>
</dbReference>
<dbReference type="SUPFAM" id="SSF55186">
    <property type="entry name" value="ThrRS/AlaRS common domain"/>
    <property type="match status" value="1"/>
</dbReference>
<dbReference type="NCBIfam" id="TIGR00344">
    <property type="entry name" value="alaS"/>
    <property type="match status" value="1"/>
</dbReference>
<evidence type="ECO:0000256" key="11">
    <source>
        <dbReference type="ARBA" id="ARBA00022884"/>
    </source>
</evidence>
<organism evidence="16">
    <name type="scientific">mine drainage metagenome</name>
    <dbReference type="NCBI Taxonomy" id="410659"/>
    <lineage>
        <taxon>unclassified sequences</taxon>
        <taxon>metagenomes</taxon>
        <taxon>ecological metagenomes</taxon>
    </lineage>
</organism>
<evidence type="ECO:0000256" key="7">
    <source>
        <dbReference type="ARBA" id="ARBA00022723"/>
    </source>
</evidence>
<keyword evidence="12" id="KW-0648">Protein biosynthesis</keyword>
<keyword evidence="8" id="KW-0547">Nucleotide-binding</keyword>
<evidence type="ECO:0000256" key="3">
    <source>
        <dbReference type="ARBA" id="ARBA00017959"/>
    </source>
</evidence>
<evidence type="ECO:0000256" key="13">
    <source>
        <dbReference type="ARBA" id="ARBA00023146"/>
    </source>
</evidence>
<dbReference type="SUPFAM" id="SSF50447">
    <property type="entry name" value="Translation proteins"/>
    <property type="match status" value="1"/>
</dbReference>
<dbReference type="GO" id="GO:0005737">
    <property type="term" value="C:cytoplasm"/>
    <property type="evidence" value="ECO:0007669"/>
    <property type="project" value="InterPro"/>
</dbReference>
<dbReference type="Gene3D" id="3.10.310.40">
    <property type="match status" value="1"/>
</dbReference>
<dbReference type="GO" id="GO:0002161">
    <property type="term" value="F:aminoacyl-tRNA deacylase activity"/>
    <property type="evidence" value="ECO:0007669"/>
    <property type="project" value="TreeGrafter"/>
</dbReference>
<evidence type="ECO:0000256" key="2">
    <source>
        <dbReference type="ARBA" id="ARBA00013168"/>
    </source>
</evidence>
<proteinExistence type="inferred from homology"/>
<dbReference type="Pfam" id="PF07973">
    <property type="entry name" value="tRNA_SAD"/>
    <property type="match status" value="1"/>
</dbReference>
<evidence type="ECO:0000256" key="5">
    <source>
        <dbReference type="ARBA" id="ARBA00022555"/>
    </source>
</evidence>
<dbReference type="GO" id="GO:0046872">
    <property type="term" value="F:metal ion binding"/>
    <property type="evidence" value="ECO:0007669"/>
    <property type="project" value="UniProtKB-KW"/>
</dbReference>
<evidence type="ECO:0000259" key="15">
    <source>
        <dbReference type="PROSITE" id="PS50860"/>
    </source>
</evidence>
<evidence type="ECO:0000256" key="4">
    <source>
        <dbReference type="ARBA" id="ARBA00022490"/>
    </source>
</evidence>
<evidence type="ECO:0000256" key="14">
    <source>
        <dbReference type="SAM" id="MobiDB-lite"/>
    </source>
</evidence>
<dbReference type="InterPro" id="IPR022429">
    <property type="entry name" value="Ala-tRNA_lgiase_arc"/>
</dbReference>
<dbReference type="PANTHER" id="PTHR11777:SF9">
    <property type="entry name" value="ALANINE--TRNA LIGASE, CYTOPLASMIC"/>
    <property type="match status" value="1"/>
</dbReference>
<accession>T1AJP8</accession>
<dbReference type="EMBL" id="AUZY01005738">
    <property type="protein sequence ID" value="EQD57532.1"/>
    <property type="molecule type" value="Genomic_DNA"/>
</dbReference>
<evidence type="ECO:0000256" key="10">
    <source>
        <dbReference type="ARBA" id="ARBA00022840"/>
    </source>
</evidence>
<keyword evidence="4" id="KW-0963">Cytoplasm</keyword>
<evidence type="ECO:0000256" key="9">
    <source>
        <dbReference type="ARBA" id="ARBA00022833"/>
    </source>
</evidence>
<keyword evidence="5" id="KW-0820">tRNA-binding</keyword>
<dbReference type="InterPro" id="IPR018163">
    <property type="entry name" value="Thr/Ala-tRNA-synth_IIc_edit"/>
</dbReference>
<gene>
    <name evidence="16" type="ORF">B1B_08751</name>
</gene>
<dbReference type="InterPro" id="IPR018162">
    <property type="entry name" value="Ala-tRNA-ligase_IIc_anticod-bd"/>
</dbReference>
<dbReference type="GO" id="GO:0005524">
    <property type="term" value="F:ATP binding"/>
    <property type="evidence" value="ECO:0007669"/>
    <property type="project" value="UniProtKB-KW"/>
</dbReference>
<dbReference type="InterPro" id="IPR050058">
    <property type="entry name" value="Ala-tRNA_ligase"/>
</dbReference>
<sequence>MDPSEYDLAYFHREGFQRRMCTECGSAFWTLGDHTRCQEAPCASYAFIGQPGFRRPYTPHEAREAYLGYFERHGHTRVRRYPTVARWRNDVFFTQASIYDFQPWVTSGAIPPPANPLTISQPCLRFIDIDEVGVSGRHFTEFEMMAHHAFNRPDHEVYFKDRCVELCQGVLVGEFGADARGITYKEETWEGGGNLGPSLSVGLAGLELGTLVFMEYVRDPTGIRPMPLTVVDTGYGLERFVWMSHGTKSAYEPVFGAAYEELRQTLAARDAAIVIDHARTLSFMLTDGIVPSNSKEGYFARLLIRRALRVLSKVPEAPDLISVIERVAREIAREYPEIGAHRDDRDRLLTAEIERYSEALERARPILQRQEERLAASGGRVTEENLVEWYDSLGVPPEVAVSLISNPPKVPDDFYSKVATRHEQETPTGDYVEPSASLPEVSANVPPTEVLYYLDPYTLAFDAHVLWTEGAFVVLDRTYFYPTGGGQVHDTGHLSELGVTDVHRKGPWVLHRLDAPSPFHAGDRVHGKIDRARRIQLMQHHTATHLLNGALRETLGPHVWQAGAYKGTEAARIDITHYRPLSRDELRRVERRVNEIVREDRPVKSYFESRNEAERRFGFTLYQGGAVPGKELRIVDIGDFDVEACGGTHCTHTSEVGAIALLGVERIQDGIVRLTYASGERALDIRDEHEEVLREAARRLHVPLEKIPDGIDRLLSEVEASRRAEKGRRGDDLRAVADRLSTDPGNSETAGRRTIVHARIDLDRNELMELSRLLTRLPGRVALLASEREDKGTLFVGSSDPTVAADALLRLALPAFEGRGGGNRSAATAVGEPGAPLEAALEAARRGARDA</sequence>
<evidence type="ECO:0000256" key="6">
    <source>
        <dbReference type="ARBA" id="ARBA00022598"/>
    </source>
</evidence>
<feature type="compositionally biased region" description="Basic and acidic residues" evidence="14">
    <location>
        <begin position="726"/>
        <end position="741"/>
    </location>
</feature>
<dbReference type="InterPro" id="IPR045864">
    <property type="entry name" value="aa-tRNA-synth_II/BPL/LPL"/>
</dbReference>
<dbReference type="GO" id="GO:0000049">
    <property type="term" value="F:tRNA binding"/>
    <property type="evidence" value="ECO:0007669"/>
    <property type="project" value="UniProtKB-KW"/>
</dbReference>
<comment type="similarity">
    <text evidence="1">Belongs to the class-II aminoacyl-tRNA synthetase family.</text>
</comment>
<keyword evidence="13 16" id="KW-0030">Aminoacyl-tRNA synthetase</keyword>
<dbReference type="Gene3D" id="3.30.980.10">
    <property type="entry name" value="Threonyl-trna Synthetase, Chain A, domain 2"/>
    <property type="match status" value="1"/>
</dbReference>
<keyword evidence="10" id="KW-0067">ATP-binding</keyword>
<reference evidence="16" key="2">
    <citation type="journal article" date="2014" name="ISME J.">
        <title>Microbial stratification in low pH oxic and suboxic macroscopic growths along an acid mine drainage.</title>
        <authorList>
            <person name="Mendez-Garcia C."/>
            <person name="Mesa V."/>
            <person name="Sprenger R.R."/>
            <person name="Richter M."/>
            <person name="Diez M.S."/>
            <person name="Solano J."/>
            <person name="Bargiela R."/>
            <person name="Golyshina O.V."/>
            <person name="Manteca A."/>
            <person name="Ramos J.L."/>
            <person name="Gallego J.R."/>
            <person name="Llorente I."/>
            <person name="Martins Dos Santos V.A."/>
            <person name="Jensen O.N."/>
            <person name="Pelaez A.I."/>
            <person name="Sanchez J."/>
            <person name="Ferrer M."/>
        </authorList>
    </citation>
    <scope>NUCLEOTIDE SEQUENCE</scope>
</reference>
<name>T1AJP8_9ZZZZ</name>
<evidence type="ECO:0000256" key="8">
    <source>
        <dbReference type="ARBA" id="ARBA00022741"/>
    </source>
</evidence>
<dbReference type="Gene3D" id="3.30.930.10">
    <property type="entry name" value="Bira Bifunctional Protein, Domain 2"/>
    <property type="match status" value="1"/>
</dbReference>
<dbReference type="SMART" id="SM00863">
    <property type="entry name" value="tRNA_SAD"/>
    <property type="match status" value="1"/>
</dbReference>
<dbReference type="SUPFAM" id="SSF101353">
    <property type="entry name" value="Putative anticodon-binding domain of alanyl-tRNA synthetase (AlaRS)"/>
    <property type="match status" value="1"/>
</dbReference>
<dbReference type="PANTHER" id="PTHR11777">
    <property type="entry name" value="ALANYL-TRNA SYNTHETASE"/>
    <property type="match status" value="1"/>
</dbReference>
<dbReference type="EC" id="6.1.1.7" evidence="2"/>
<dbReference type="GO" id="GO:0006419">
    <property type="term" value="P:alanyl-tRNA aminoacylation"/>
    <property type="evidence" value="ECO:0007669"/>
    <property type="project" value="InterPro"/>
</dbReference>
<dbReference type="AlphaFoldDB" id="T1AJP8"/>
<dbReference type="InterPro" id="IPR012947">
    <property type="entry name" value="tRNA_SAD"/>
</dbReference>
<dbReference type="InterPro" id="IPR002318">
    <property type="entry name" value="Ala-tRNA-lgiase_IIc"/>
</dbReference>
<dbReference type="FunFam" id="3.30.980.10:FF:000004">
    <property type="entry name" value="Alanine--tRNA ligase, cytoplasmic"/>
    <property type="match status" value="1"/>
</dbReference>
<dbReference type="FunFam" id="3.30.54.20:FF:000005">
    <property type="entry name" value="Alanine--tRNA ligase"/>
    <property type="match status" value="1"/>
</dbReference>
<protein>
    <recommendedName>
        <fullName evidence="3">Alanine--tRNA ligase</fullName>
        <ecNumber evidence="2">6.1.1.7</ecNumber>
    </recommendedName>
</protein>
<keyword evidence="11" id="KW-0694">RNA-binding</keyword>
<keyword evidence="6 16" id="KW-0436">Ligase</keyword>
<evidence type="ECO:0000256" key="1">
    <source>
        <dbReference type="ARBA" id="ARBA00008226"/>
    </source>
</evidence>
<dbReference type="PROSITE" id="PS50860">
    <property type="entry name" value="AA_TRNA_LIGASE_II_ALA"/>
    <property type="match status" value="1"/>
</dbReference>
<dbReference type="InterPro" id="IPR009000">
    <property type="entry name" value="Transl_B-barrel_sf"/>
</dbReference>
<feature type="region of interest" description="Disordered" evidence="14">
    <location>
        <begin position="726"/>
        <end position="750"/>
    </location>
</feature>
<comment type="caution">
    <text evidence="16">The sequence shown here is derived from an EMBL/GenBank/DDBJ whole genome shotgun (WGS) entry which is preliminary data.</text>
</comment>
<evidence type="ECO:0000313" key="16">
    <source>
        <dbReference type="EMBL" id="EQD57532.1"/>
    </source>
</evidence>
<dbReference type="HAMAP" id="MF_00036_A">
    <property type="entry name" value="Ala_tRNA_synth_A"/>
    <property type="match status" value="1"/>
</dbReference>
<dbReference type="InterPro" id="IPR018165">
    <property type="entry name" value="Ala-tRNA-synth_IIc_core"/>
</dbReference>
<reference evidence="16" key="1">
    <citation type="submission" date="2013-08" db="EMBL/GenBank/DDBJ databases">
        <authorList>
            <person name="Mendez C."/>
            <person name="Richter M."/>
            <person name="Ferrer M."/>
            <person name="Sanchez J."/>
        </authorList>
    </citation>
    <scope>NUCLEOTIDE SEQUENCE</scope>
</reference>
<evidence type="ECO:0000256" key="12">
    <source>
        <dbReference type="ARBA" id="ARBA00022917"/>
    </source>
</evidence>